<evidence type="ECO:0000313" key="3">
    <source>
        <dbReference type="Proteomes" id="UP000233551"/>
    </source>
</evidence>
<dbReference type="Proteomes" id="UP000233551">
    <property type="component" value="Unassembled WGS sequence"/>
</dbReference>
<evidence type="ECO:0000313" key="2">
    <source>
        <dbReference type="EMBL" id="PKI32299.1"/>
    </source>
</evidence>
<proteinExistence type="predicted"/>
<comment type="caution">
    <text evidence="2">The sequence shown here is derived from an EMBL/GenBank/DDBJ whole genome shotgun (WGS) entry which is preliminary data.</text>
</comment>
<feature type="region of interest" description="Disordered" evidence="1">
    <location>
        <begin position="1"/>
        <end position="30"/>
    </location>
</feature>
<organism evidence="2 3">
    <name type="scientific">Punica granatum</name>
    <name type="common">Pomegranate</name>
    <dbReference type="NCBI Taxonomy" id="22663"/>
    <lineage>
        <taxon>Eukaryota</taxon>
        <taxon>Viridiplantae</taxon>
        <taxon>Streptophyta</taxon>
        <taxon>Embryophyta</taxon>
        <taxon>Tracheophyta</taxon>
        <taxon>Spermatophyta</taxon>
        <taxon>Magnoliopsida</taxon>
        <taxon>eudicotyledons</taxon>
        <taxon>Gunneridae</taxon>
        <taxon>Pentapetalae</taxon>
        <taxon>rosids</taxon>
        <taxon>malvids</taxon>
        <taxon>Myrtales</taxon>
        <taxon>Lythraceae</taxon>
        <taxon>Punica</taxon>
    </lineage>
</organism>
<feature type="compositionally biased region" description="Basic and acidic residues" evidence="1">
    <location>
        <begin position="1"/>
        <end position="17"/>
    </location>
</feature>
<keyword evidence="3" id="KW-1185">Reference proteome</keyword>
<gene>
    <name evidence="2" type="ORF">CRG98_047308</name>
</gene>
<protein>
    <submittedName>
        <fullName evidence="2">Uncharacterized protein</fullName>
    </submittedName>
</protein>
<dbReference type="EMBL" id="PGOL01007835">
    <property type="protein sequence ID" value="PKI32299.1"/>
    <property type="molecule type" value="Genomic_DNA"/>
</dbReference>
<evidence type="ECO:0000256" key="1">
    <source>
        <dbReference type="SAM" id="MobiDB-lite"/>
    </source>
</evidence>
<dbReference type="AlphaFoldDB" id="A0A2I0HKQ0"/>
<sequence>MAVDSLRESRPRQHGLKEPGVGSDRTNGKQKSRWILMSAVGVVELPGDCLTSIHTPDPSGLPHRHCLEQSGESGLNPIPHSGCARLGYMGVLDPVTDGLGRWTP</sequence>
<name>A0A2I0HKQ0_PUNGR</name>
<reference evidence="2 3" key="1">
    <citation type="submission" date="2017-11" db="EMBL/GenBank/DDBJ databases">
        <title>De-novo sequencing of pomegranate (Punica granatum L.) genome.</title>
        <authorList>
            <person name="Akparov Z."/>
            <person name="Amiraslanov A."/>
            <person name="Hajiyeva S."/>
            <person name="Abbasov M."/>
            <person name="Kaur K."/>
            <person name="Hamwieh A."/>
            <person name="Solovyev V."/>
            <person name="Salamov A."/>
            <person name="Braich B."/>
            <person name="Kosarev P."/>
            <person name="Mahmoud A."/>
            <person name="Hajiyev E."/>
            <person name="Babayeva S."/>
            <person name="Izzatullayeva V."/>
            <person name="Mammadov A."/>
            <person name="Mammadov A."/>
            <person name="Sharifova S."/>
            <person name="Ojaghi J."/>
            <person name="Eynullazada K."/>
            <person name="Bayramov B."/>
            <person name="Abdulazimova A."/>
            <person name="Shahmuradov I."/>
        </authorList>
    </citation>
    <scope>NUCLEOTIDE SEQUENCE [LARGE SCALE GENOMIC DNA]</scope>
    <source>
        <strain evidence="3">cv. AG2017</strain>
        <tissue evidence="2">Leaf</tissue>
    </source>
</reference>
<accession>A0A2I0HKQ0</accession>